<keyword evidence="6" id="KW-1185">Reference proteome</keyword>
<dbReference type="InterPro" id="IPR036875">
    <property type="entry name" value="Znf_CCHC_sf"/>
</dbReference>
<evidence type="ECO:0000313" key="6">
    <source>
        <dbReference type="Proteomes" id="UP000215914"/>
    </source>
</evidence>
<dbReference type="GO" id="GO:0008270">
    <property type="term" value="F:zinc ion binding"/>
    <property type="evidence" value="ECO:0007669"/>
    <property type="project" value="UniProtKB-KW"/>
</dbReference>
<protein>
    <submittedName>
        <fullName evidence="5">Transcription factor interactor and regulator CCHC(Zn) family</fullName>
    </submittedName>
</protein>
<feature type="region of interest" description="Disordered" evidence="2">
    <location>
        <begin position="379"/>
        <end position="403"/>
    </location>
</feature>
<evidence type="ECO:0000256" key="1">
    <source>
        <dbReference type="PROSITE-ProRule" id="PRU00047"/>
    </source>
</evidence>
<evidence type="ECO:0000256" key="2">
    <source>
        <dbReference type="SAM" id="MobiDB-lite"/>
    </source>
</evidence>
<keyword evidence="1" id="KW-0863">Zinc-finger</keyword>
<reference evidence="5" key="1">
    <citation type="journal article" date="2017" name="Nature">
        <title>The sunflower genome provides insights into oil metabolism, flowering and Asterid evolution.</title>
        <authorList>
            <person name="Badouin H."/>
            <person name="Gouzy J."/>
            <person name="Grassa C.J."/>
            <person name="Murat F."/>
            <person name="Staton S.E."/>
            <person name="Cottret L."/>
            <person name="Lelandais-Briere C."/>
            <person name="Owens G.L."/>
            <person name="Carrere S."/>
            <person name="Mayjonade B."/>
            <person name="Legrand L."/>
            <person name="Gill N."/>
            <person name="Kane N.C."/>
            <person name="Bowers J.E."/>
            <person name="Hubner S."/>
            <person name="Bellec A."/>
            <person name="Berard A."/>
            <person name="Berges H."/>
            <person name="Blanchet N."/>
            <person name="Boniface M.C."/>
            <person name="Brunel D."/>
            <person name="Catrice O."/>
            <person name="Chaidir N."/>
            <person name="Claudel C."/>
            <person name="Donnadieu C."/>
            <person name="Faraut T."/>
            <person name="Fievet G."/>
            <person name="Helmstetter N."/>
            <person name="King M."/>
            <person name="Knapp S.J."/>
            <person name="Lai Z."/>
            <person name="Le Paslier M.C."/>
            <person name="Lippi Y."/>
            <person name="Lorenzon L."/>
            <person name="Mandel J.R."/>
            <person name="Marage G."/>
            <person name="Marchand G."/>
            <person name="Marquand E."/>
            <person name="Bret-Mestries E."/>
            <person name="Morien E."/>
            <person name="Nambeesan S."/>
            <person name="Nguyen T."/>
            <person name="Pegot-Espagnet P."/>
            <person name="Pouilly N."/>
            <person name="Raftis F."/>
            <person name="Sallet E."/>
            <person name="Schiex T."/>
            <person name="Thomas J."/>
            <person name="Vandecasteele C."/>
            <person name="Vares D."/>
            <person name="Vear F."/>
            <person name="Vautrin S."/>
            <person name="Crespi M."/>
            <person name="Mangin B."/>
            <person name="Burke J.M."/>
            <person name="Salse J."/>
            <person name="Munos S."/>
            <person name="Vincourt P."/>
            <person name="Rieseberg L.H."/>
            <person name="Langlade N.B."/>
        </authorList>
    </citation>
    <scope>NUCLEOTIDE SEQUENCE</scope>
    <source>
        <tissue evidence="5">Leaves</tissue>
    </source>
</reference>
<dbReference type="SUPFAM" id="SSF46774">
    <property type="entry name" value="ARID-like"/>
    <property type="match status" value="1"/>
</dbReference>
<evidence type="ECO:0000259" key="4">
    <source>
        <dbReference type="PROSITE" id="PS51011"/>
    </source>
</evidence>
<dbReference type="Gene3D" id="1.10.150.60">
    <property type="entry name" value="ARID DNA-binding domain"/>
    <property type="match status" value="1"/>
</dbReference>
<sequence>MVPKGFAKKFGRKGSAPVGIRCFMCKKIGHIASICPSKYINLTPLPVENDYLVDGTCGGSWDSIWVLDPSFKTHIIRNRSVFKRFKRHFGVTTDDKKKEFSFVHGVGEIKIPVDGKSKTIPCVSYVSRLKKVLSLEQLLFQGIETNKSEVELEEEYLDKFYNGLDVENRHRKDKEKLKEYVEGYYEKEFEIEREKNRKLNGEGTLGIKKNEIVYSKNAKVGFMIYYDGLKDNPLQSRQELRQRAMVLSQDEEDVIENDMIVESCLEALDLMLLHEELAGYGATFEEILLWFIPCFLGIFKKNNMPPTLIDGREVSLILLHRIVTLKGGIKKVIEDDLLDEVAFEYGYEPDDTHMVVAYIYYIELIEWYFDLMKKTGDKNAPDADGASTKKAQEEAVETEDGPDLVITIEVTGNNDD</sequence>
<evidence type="ECO:0000259" key="3">
    <source>
        <dbReference type="PROSITE" id="PS50158"/>
    </source>
</evidence>
<dbReference type="Gramene" id="mRNA:HanXRQr2_Chr11g0483671">
    <property type="protein sequence ID" value="mRNA:HanXRQr2_Chr11g0483671"/>
    <property type="gene ID" value="HanXRQr2_Chr11g0483671"/>
</dbReference>
<dbReference type="InterPro" id="IPR054722">
    <property type="entry name" value="PolX-like_BBD"/>
</dbReference>
<dbReference type="GO" id="GO:0003677">
    <property type="term" value="F:DNA binding"/>
    <property type="evidence" value="ECO:0007669"/>
    <property type="project" value="InterPro"/>
</dbReference>
<dbReference type="Pfam" id="PF22936">
    <property type="entry name" value="Pol_BBD"/>
    <property type="match status" value="1"/>
</dbReference>
<name>A0A9K3HNR1_HELAN</name>
<dbReference type="PROSITE" id="PS50158">
    <property type="entry name" value="ZF_CCHC"/>
    <property type="match status" value="1"/>
</dbReference>
<dbReference type="InterPro" id="IPR001606">
    <property type="entry name" value="ARID_dom"/>
</dbReference>
<keyword evidence="1" id="KW-0479">Metal-binding</keyword>
<dbReference type="PANTHER" id="PTHR46410">
    <property type="entry name" value="AT-RICH INTERACTIVE DOMAIN-CONTAINING PROTEIN 2"/>
    <property type="match status" value="1"/>
</dbReference>
<dbReference type="SMART" id="SM00343">
    <property type="entry name" value="ZnF_C2HC"/>
    <property type="match status" value="1"/>
</dbReference>
<evidence type="ECO:0000313" key="5">
    <source>
        <dbReference type="EMBL" id="KAF5781440.1"/>
    </source>
</evidence>
<dbReference type="Proteomes" id="UP000215914">
    <property type="component" value="Unassembled WGS sequence"/>
</dbReference>
<dbReference type="AlphaFoldDB" id="A0A9K3HNR1"/>
<comment type="caution">
    <text evidence="5">The sequence shown here is derived from an EMBL/GenBank/DDBJ whole genome shotgun (WGS) entry which is preliminary data.</text>
</comment>
<feature type="domain" description="CCHC-type" evidence="3">
    <location>
        <begin position="21"/>
        <end position="37"/>
    </location>
</feature>
<organism evidence="5 6">
    <name type="scientific">Helianthus annuus</name>
    <name type="common">Common sunflower</name>
    <dbReference type="NCBI Taxonomy" id="4232"/>
    <lineage>
        <taxon>Eukaryota</taxon>
        <taxon>Viridiplantae</taxon>
        <taxon>Streptophyta</taxon>
        <taxon>Embryophyta</taxon>
        <taxon>Tracheophyta</taxon>
        <taxon>Spermatophyta</taxon>
        <taxon>Magnoliopsida</taxon>
        <taxon>eudicotyledons</taxon>
        <taxon>Gunneridae</taxon>
        <taxon>Pentapetalae</taxon>
        <taxon>asterids</taxon>
        <taxon>campanulids</taxon>
        <taxon>Asterales</taxon>
        <taxon>Asteraceae</taxon>
        <taxon>Asteroideae</taxon>
        <taxon>Heliantheae alliance</taxon>
        <taxon>Heliantheae</taxon>
        <taxon>Helianthus</taxon>
    </lineage>
</organism>
<dbReference type="Pfam" id="PF01388">
    <property type="entry name" value="ARID"/>
    <property type="match status" value="1"/>
</dbReference>
<gene>
    <name evidence="5" type="ORF">HanXRQr2_Chr11g0483671</name>
</gene>
<dbReference type="EMBL" id="MNCJ02000326">
    <property type="protein sequence ID" value="KAF5781440.1"/>
    <property type="molecule type" value="Genomic_DNA"/>
</dbReference>
<dbReference type="InterPro" id="IPR036431">
    <property type="entry name" value="ARID_dom_sf"/>
</dbReference>
<proteinExistence type="predicted"/>
<dbReference type="InterPro" id="IPR001878">
    <property type="entry name" value="Znf_CCHC"/>
</dbReference>
<dbReference type="PROSITE" id="PS51011">
    <property type="entry name" value="ARID"/>
    <property type="match status" value="1"/>
</dbReference>
<reference evidence="5" key="2">
    <citation type="submission" date="2020-06" db="EMBL/GenBank/DDBJ databases">
        <title>Helianthus annuus Genome sequencing and assembly Release 2.</title>
        <authorList>
            <person name="Gouzy J."/>
            <person name="Langlade N."/>
            <person name="Munos S."/>
        </authorList>
    </citation>
    <scope>NUCLEOTIDE SEQUENCE</scope>
    <source>
        <tissue evidence="5">Leaves</tissue>
    </source>
</reference>
<feature type="domain" description="ARID" evidence="4">
    <location>
        <begin position="278"/>
        <end position="370"/>
    </location>
</feature>
<dbReference type="PANTHER" id="PTHR46410:SF26">
    <property type="entry name" value="BULB-TYPE LECTIN DOMAIN-CONTAINING PROTEIN-RELATED"/>
    <property type="match status" value="1"/>
</dbReference>
<dbReference type="SUPFAM" id="SSF57756">
    <property type="entry name" value="Retrovirus zinc finger-like domains"/>
    <property type="match status" value="1"/>
</dbReference>
<keyword evidence="1" id="KW-0862">Zinc</keyword>
<accession>A0A9K3HNR1</accession>